<accession>A0A7W4J821</accession>
<proteinExistence type="predicted"/>
<evidence type="ECO:0000313" key="2">
    <source>
        <dbReference type="EMBL" id="MBB2176392.1"/>
    </source>
</evidence>
<comment type="caution">
    <text evidence="2">The sequence shown here is derived from an EMBL/GenBank/DDBJ whole genome shotgun (WGS) entry which is preliminary data.</text>
</comment>
<sequence>MNVPVRPRICVCVLLSGLALAVPLRQAQAGSFVVVDVRAQSEVSEISRLYVDDQLVATFSLDADHPQQMARIEIPAERVNHSYVLCGEITLRLADGRTEIHEVNGAGLLHHPDGHTLDALGSRNFTEFYLSDPEDPTVVERHAGRSSVCATPSS</sequence>
<dbReference type="EMBL" id="JABEQH010000013">
    <property type="protein sequence ID" value="MBB2176392.1"/>
    <property type="molecule type" value="Genomic_DNA"/>
</dbReference>
<feature type="signal peptide" evidence="1">
    <location>
        <begin position="1"/>
        <end position="21"/>
    </location>
</feature>
<feature type="chain" id="PRO_5031267585" evidence="1">
    <location>
        <begin position="22"/>
        <end position="154"/>
    </location>
</feature>
<protein>
    <submittedName>
        <fullName evidence="2">Uncharacterized protein</fullName>
    </submittedName>
</protein>
<evidence type="ECO:0000256" key="1">
    <source>
        <dbReference type="SAM" id="SignalP"/>
    </source>
</evidence>
<evidence type="ECO:0000313" key="3">
    <source>
        <dbReference type="Proteomes" id="UP000561066"/>
    </source>
</evidence>
<dbReference type="RefSeq" id="WP_182943744.1">
    <property type="nucleotide sequence ID" value="NZ_JABEQH010000013.1"/>
</dbReference>
<dbReference type="Proteomes" id="UP000561066">
    <property type="component" value="Unassembled WGS sequence"/>
</dbReference>
<gene>
    <name evidence="2" type="ORF">HLH21_10685</name>
</gene>
<keyword evidence="1" id="KW-0732">Signal</keyword>
<dbReference type="AlphaFoldDB" id="A0A7W4J821"/>
<keyword evidence="3" id="KW-1185">Reference proteome</keyword>
<name>A0A7W4J821_9PROT</name>
<organism evidence="2 3">
    <name type="scientific">Gluconacetobacter johannae</name>
    <dbReference type="NCBI Taxonomy" id="112140"/>
    <lineage>
        <taxon>Bacteria</taxon>
        <taxon>Pseudomonadati</taxon>
        <taxon>Pseudomonadota</taxon>
        <taxon>Alphaproteobacteria</taxon>
        <taxon>Acetobacterales</taxon>
        <taxon>Acetobacteraceae</taxon>
        <taxon>Gluconacetobacter</taxon>
    </lineage>
</organism>
<reference evidence="2 3" key="1">
    <citation type="submission" date="2020-04" db="EMBL/GenBank/DDBJ databases">
        <title>Description of novel Gluconacetobacter.</title>
        <authorList>
            <person name="Sombolestani A."/>
        </authorList>
    </citation>
    <scope>NUCLEOTIDE SEQUENCE [LARGE SCALE GENOMIC DNA]</scope>
    <source>
        <strain evidence="2 3">LMG 21312</strain>
    </source>
</reference>